<sequence>MVAVRQPQHVPALRQAGADLVVPTERIGAHLAAMTLTGLGTAGTAQIMPVGRVWTIRRRTACGKATC</sequence>
<dbReference type="Proteomes" id="UP000268727">
    <property type="component" value="Unassembled WGS sequence"/>
</dbReference>
<evidence type="ECO:0000313" key="1">
    <source>
        <dbReference type="EMBL" id="ROP41914.1"/>
    </source>
</evidence>
<protein>
    <submittedName>
        <fullName evidence="1">Uncharacterized protein</fullName>
    </submittedName>
</protein>
<name>A0A3N1HHH2_9PSEU</name>
<dbReference type="AlphaFoldDB" id="A0A3N1HHH2"/>
<reference evidence="1 2" key="1">
    <citation type="submission" date="2018-11" db="EMBL/GenBank/DDBJ databases">
        <title>Sequencing the genomes of 1000 actinobacteria strains.</title>
        <authorList>
            <person name="Klenk H.-P."/>
        </authorList>
    </citation>
    <scope>NUCLEOTIDE SEQUENCE [LARGE SCALE GENOMIC DNA]</scope>
    <source>
        <strain evidence="1 2">DSM 44231</strain>
    </source>
</reference>
<evidence type="ECO:0000313" key="2">
    <source>
        <dbReference type="Proteomes" id="UP000268727"/>
    </source>
</evidence>
<comment type="caution">
    <text evidence="1">The sequence shown here is derived from an EMBL/GenBank/DDBJ whole genome shotgun (WGS) entry which is preliminary data.</text>
</comment>
<gene>
    <name evidence="1" type="ORF">EDD40_7398</name>
</gene>
<proteinExistence type="predicted"/>
<accession>A0A3N1HHH2</accession>
<organism evidence="1 2">
    <name type="scientific">Saccharothrix texasensis</name>
    <dbReference type="NCBI Taxonomy" id="103734"/>
    <lineage>
        <taxon>Bacteria</taxon>
        <taxon>Bacillati</taxon>
        <taxon>Actinomycetota</taxon>
        <taxon>Actinomycetes</taxon>
        <taxon>Pseudonocardiales</taxon>
        <taxon>Pseudonocardiaceae</taxon>
        <taxon>Saccharothrix</taxon>
    </lineage>
</organism>
<keyword evidence="2" id="KW-1185">Reference proteome</keyword>
<dbReference type="EMBL" id="RJKM01000001">
    <property type="protein sequence ID" value="ROP41914.1"/>
    <property type="molecule type" value="Genomic_DNA"/>
</dbReference>